<protein>
    <recommendedName>
        <fullName evidence="5">Transmembrane protein</fullName>
    </recommendedName>
</protein>
<feature type="transmembrane region" description="Helical" evidence="2">
    <location>
        <begin position="293"/>
        <end position="314"/>
    </location>
</feature>
<dbReference type="AlphaFoldDB" id="A0A6G0WEW5"/>
<feature type="transmembrane region" description="Helical" evidence="2">
    <location>
        <begin position="326"/>
        <end position="347"/>
    </location>
</feature>
<accession>A0A6G0WEW5</accession>
<reference evidence="3 4" key="1">
    <citation type="submission" date="2019-07" db="EMBL/GenBank/DDBJ databases">
        <title>Genomics analysis of Aphanomyces spp. identifies a new class of oomycete effector associated with host adaptation.</title>
        <authorList>
            <person name="Gaulin E."/>
        </authorList>
    </citation>
    <scope>NUCLEOTIDE SEQUENCE [LARGE SCALE GENOMIC DNA]</scope>
    <source>
        <strain evidence="3 4">ATCC 201684</strain>
    </source>
</reference>
<comment type="caution">
    <text evidence="3">The sequence shown here is derived from an EMBL/GenBank/DDBJ whole genome shotgun (WGS) entry which is preliminary data.</text>
</comment>
<feature type="transmembrane region" description="Helical" evidence="2">
    <location>
        <begin position="193"/>
        <end position="215"/>
    </location>
</feature>
<evidence type="ECO:0000256" key="1">
    <source>
        <dbReference type="SAM" id="MobiDB-lite"/>
    </source>
</evidence>
<dbReference type="EMBL" id="VJMJ01000226">
    <property type="protein sequence ID" value="KAF0726090.1"/>
    <property type="molecule type" value="Genomic_DNA"/>
</dbReference>
<evidence type="ECO:0008006" key="5">
    <source>
        <dbReference type="Google" id="ProtNLM"/>
    </source>
</evidence>
<keyword evidence="4" id="KW-1185">Reference proteome</keyword>
<proteinExistence type="predicted"/>
<evidence type="ECO:0000313" key="3">
    <source>
        <dbReference type="EMBL" id="KAF0726090.1"/>
    </source>
</evidence>
<evidence type="ECO:0000256" key="2">
    <source>
        <dbReference type="SAM" id="Phobius"/>
    </source>
</evidence>
<keyword evidence="2" id="KW-0472">Membrane</keyword>
<organism evidence="3 4">
    <name type="scientific">Aphanomyces euteiches</name>
    <dbReference type="NCBI Taxonomy" id="100861"/>
    <lineage>
        <taxon>Eukaryota</taxon>
        <taxon>Sar</taxon>
        <taxon>Stramenopiles</taxon>
        <taxon>Oomycota</taxon>
        <taxon>Saprolegniomycetes</taxon>
        <taxon>Saprolegniales</taxon>
        <taxon>Verrucalvaceae</taxon>
        <taxon>Aphanomyces</taxon>
    </lineage>
</organism>
<feature type="transmembrane region" description="Helical" evidence="2">
    <location>
        <begin position="250"/>
        <end position="273"/>
    </location>
</feature>
<dbReference type="Proteomes" id="UP000481153">
    <property type="component" value="Unassembled WGS sequence"/>
</dbReference>
<feature type="transmembrane region" description="Helical" evidence="2">
    <location>
        <begin position="21"/>
        <end position="40"/>
    </location>
</feature>
<name>A0A6G0WEW5_9STRA</name>
<dbReference type="VEuPathDB" id="FungiDB:AeMF1_004691"/>
<keyword evidence="2" id="KW-0812">Transmembrane</keyword>
<gene>
    <name evidence="3" type="ORF">Ae201684_015603</name>
</gene>
<keyword evidence="2" id="KW-1133">Transmembrane helix</keyword>
<evidence type="ECO:0000313" key="4">
    <source>
        <dbReference type="Proteomes" id="UP000481153"/>
    </source>
</evidence>
<feature type="transmembrane region" description="Helical" evidence="2">
    <location>
        <begin position="374"/>
        <end position="396"/>
    </location>
</feature>
<feature type="region of interest" description="Disordered" evidence="1">
    <location>
        <begin position="440"/>
        <end position="459"/>
    </location>
</feature>
<sequence>MTKVGTTSRAKATARFSRSSLCYTGLFFFKLACTPLFAYLTEPMPWSLPERHVQVWDSFDVFNNATFEYLREHLNGQTMSNSSDLHFDSSTNTYAMRRRLEFPLEAVPTALQSSYLIRFQAAMFFGHGMQVFVNDFLSQDASARRKSRLHRCQRGYYFGAVSNDACLWLEPVLNGTASDEYEVYYGILVWESVVWSWCKLAFRCLLTLFIMRVMWQRYCRHYFPLLRGLEEIGINGKFSRYEVIVGDPTYLILSDPLVGLVMLTDTLVAPAYVSWSLLRISQYKDIPALTLGLFYFTRQVWCGYFVMRVLSYVVKARQWESKFAPVDPGALGIGFFLFAGPLISLTANTPMMKTYSIMWTWLLPSALEFQGIEGATGVITGMLPTGFFPVYLSFALQKLHSSRQRRLRGLLGQISKQWTYIKDRCRCAQRVQSMVTIITPGNVRRPPNEPSENEQRNQHSHRAFNDVKNQFFFALMRWHAPEPPEKIGGSLHALYNDRPEYRSMPLFSCRAADCFILCYTPDGQVHLQVRLSFLDCLDTRTHDPELAIQTCSSEHNTSYATCNGETCSTFQPTSPGQVCIHRTRLGVKWVA</sequence>